<evidence type="ECO:0000256" key="9">
    <source>
        <dbReference type="ARBA" id="ARBA00023146"/>
    </source>
</evidence>
<protein>
    <recommendedName>
        <fullName evidence="12">Valine--tRNA ligase</fullName>
        <ecNumber evidence="12">6.1.1.9</ecNumber>
    </recommendedName>
    <alternativeName>
        <fullName evidence="12">Valyl-tRNA synthetase</fullName>
        <shortName evidence="12">ValRS</shortName>
    </alternativeName>
</protein>
<evidence type="ECO:0000256" key="4">
    <source>
        <dbReference type="ARBA" id="ARBA00022598"/>
    </source>
</evidence>
<dbReference type="SUPFAM" id="SSF46589">
    <property type="entry name" value="tRNA-binding arm"/>
    <property type="match status" value="1"/>
</dbReference>
<dbReference type="Proteomes" id="UP000003806">
    <property type="component" value="Chromosome"/>
</dbReference>
<gene>
    <name evidence="12" type="primary">valS</name>
    <name evidence="16" type="ORF">JonanDRAFT_0681</name>
</gene>
<evidence type="ECO:0000259" key="14">
    <source>
        <dbReference type="Pfam" id="PF08264"/>
    </source>
</evidence>
<comment type="domain">
    <text evidence="12">The C-terminal coiled-coil domain is crucial for aminoacylation activity.</text>
</comment>
<dbReference type="InterPro" id="IPR009008">
    <property type="entry name" value="Val/Leu/Ile-tRNA-synth_edit"/>
</dbReference>
<evidence type="ECO:0000256" key="5">
    <source>
        <dbReference type="ARBA" id="ARBA00022741"/>
    </source>
</evidence>
<comment type="subunit">
    <text evidence="2 12">Monomer.</text>
</comment>
<proteinExistence type="inferred from homology"/>
<evidence type="ECO:0000256" key="2">
    <source>
        <dbReference type="ARBA" id="ARBA00011245"/>
    </source>
</evidence>
<feature type="binding site" evidence="12">
    <location>
        <position position="535"/>
    </location>
    <ligand>
        <name>ATP</name>
        <dbReference type="ChEBI" id="CHEBI:30616"/>
    </ligand>
</feature>
<sequence length="891" mass="101301">MPKRNRELDKNYDPRPLEDKWYQWWIDQGLFHADENDDTRETFTIVLPPPNVTGALHVGHAYDHTLQDVLCRYKRARGYNVLWLPGTDHAGIATQNVVERALAKQGLKRQDLGREAFIEKVWEWKKEYGGRIVSQMKRLGDSCDWDRERFTMDEGLSKAVRAVFVRLYEKGLIYRGKYIVNWCPRCHTALSDIEVEHAEEPGHLYFVRYPFADGQGHILVATTRPETIPADVAVAVSPEDPDKKALAGRKVVVPLTGGRVVPIVADNMVDPAFGTGFVKITPAHDPNDFLAGQRHGLPTIQIIDENGIMTDDAGAELAGKTVVEARPRSVQLLQEGGFLEKIEDLPHQVGHCYRCNTVVEPYLSEQWFVKVAPLAQKGVQASKEGRIRWIPNQWDKTYYQWMDGVRDWCISRQLWWGHRIPAWTCGDCGHLTVSETDPTLCPKCGSHHLHQDEDVLDTWFSSALWPFSTLGWPEDTKELKRYYPTSVLVTAFDIIFFWVSRMIMMGLEFMDGREPFKDVYIHALVRDEHGQKMSKSKGNGIDPLDMIEKFGADALRFTVAYLTVQGRDILLGESRIETCKRFINKLWNASRFALMNLGDEDCEGLPEPSEMRLHDRWLLSRLAGVEKSVSALMDEYDVGEAARVIYDFVWADLCDWYIEMAKPALYGDEGDGRAKASRQVLNRAFKDVLRLLHPFTPFVTEELWHAFAFGERPMELESWPDGSDLPTSEDSLAEMSSLQELVRALRNLRSEAGLPPSQSIDRAVLRFREATGEAFVKAHEDMIRLLAKVGRIEALGKDDARPRSSLTSIVGLGQVFLPVGDLLDVKAEVERLTGELKKVQANLQRSEAKLSKPSFVENAPADVVEKERERLEDSKRRIARLSENIESLSQA</sequence>
<reference evidence="16 17" key="1">
    <citation type="submission" date="2011-11" db="EMBL/GenBank/DDBJ databases">
        <title>The Noncontiguous Finished genome of Jonquetella anthropi DSM 22815.</title>
        <authorList>
            <consortium name="US DOE Joint Genome Institute (JGI-PGF)"/>
            <person name="Lucas S."/>
            <person name="Copeland A."/>
            <person name="Lapidus A."/>
            <person name="Glavina del Rio T."/>
            <person name="Dalin E."/>
            <person name="Tice H."/>
            <person name="Bruce D."/>
            <person name="Goodwin L."/>
            <person name="Pitluck S."/>
            <person name="Peters L."/>
            <person name="Mikhailova N."/>
            <person name="Held B."/>
            <person name="Kyrpides N."/>
            <person name="Mavromatis K."/>
            <person name="Ivanova N."/>
            <person name="Markowitz V."/>
            <person name="Cheng J.-F."/>
            <person name="Hugenholtz P."/>
            <person name="Woyke T."/>
            <person name="Wu D."/>
            <person name="Gronow S."/>
            <person name="Wellnitz S."/>
            <person name="Brambilla E."/>
            <person name="Klenk H.-P."/>
            <person name="Eisen J.A."/>
        </authorList>
    </citation>
    <scope>NUCLEOTIDE SEQUENCE [LARGE SCALE GENOMIC DNA]</scope>
    <source>
        <strain evidence="16 17">DSM 22815</strain>
    </source>
</reference>
<evidence type="ECO:0000256" key="11">
    <source>
        <dbReference type="ARBA" id="ARBA00060830"/>
    </source>
</evidence>
<dbReference type="GO" id="GO:0005524">
    <property type="term" value="F:ATP binding"/>
    <property type="evidence" value="ECO:0007669"/>
    <property type="project" value="UniProtKB-UniRule"/>
</dbReference>
<dbReference type="OrthoDB" id="9810365at2"/>
<evidence type="ECO:0000256" key="8">
    <source>
        <dbReference type="ARBA" id="ARBA00023054"/>
    </source>
</evidence>
<feature type="domain" description="Methionyl/Valyl/Leucyl/Isoleucyl-tRNA synthetase anticodon-binding" evidence="14">
    <location>
        <begin position="615"/>
        <end position="761"/>
    </location>
</feature>
<dbReference type="PROSITE" id="PS00178">
    <property type="entry name" value="AA_TRNA_LIGASE_I"/>
    <property type="match status" value="1"/>
</dbReference>
<evidence type="ECO:0000313" key="16">
    <source>
        <dbReference type="EMBL" id="EHM13067.1"/>
    </source>
</evidence>
<evidence type="ECO:0000256" key="6">
    <source>
        <dbReference type="ARBA" id="ARBA00022840"/>
    </source>
</evidence>
<dbReference type="InterPro" id="IPR010978">
    <property type="entry name" value="tRNA-bd_arm"/>
</dbReference>
<feature type="coiled-coil region" evidence="12">
    <location>
        <begin position="822"/>
        <end position="891"/>
    </location>
</feature>
<keyword evidence="8 12" id="KW-0175">Coiled coil</keyword>
<comment type="function">
    <text evidence="12">Catalyzes the attachment of valine to tRNA(Val). As ValRS can inadvertently accommodate and process structurally similar amino acids such as threonine, to avoid such errors, it has a 'posttransfer' editing activity that hydrolyzes mischarged Thr-tRNA(Val) in a tRNA-dependent manner.</text>
</comment>
<dbReference type="RefSeq" id="WP_008522783.1">
    <property type="nucleotide sequence ID" value="NZ_CM001376.1"/>
</dbReference>
<dbReference type="InterPro" id="IPR009080">
    <property type="entry name" value="tRNAsynth_Ia_anticodon-bd"/>
</dbReference>
<dbReference type="Pfam" id="PF00133">
    <property type="entry name" value="tRNA-synt_1"/>
    <property type="match status" value="1"/>
</dbReference>
<dbReference type="Pfam" id="PF08264">
    <property type="entry name" value="Anticodon_1"/>
    <property type="match status" value="1"/>
</dbReference>
<dbReference type="FunFam" id="1.10.730.10:FF:000014">
    <property type="entry name" value="Valine--tRNA ligase"/>
    <property type="match status" value="1"/>
</dbReference>
<dbReference type="SUPFAM" id="SSF50677">
    <property type="entry name" value="ValRS/IleRS/LeuRS editing domain"/>
    <property type="match status" value="1"/>
</dbReference>
<dbReference type="EMBL" id="CM001376">
    <property type="protein sequence ID" value="EHM13067.1"/>
    <property type="molecule type" value="Genomic_DNA"/>
</dbReference>
<dbReference type="FunFam" id="3.40.50.620:FF:000032">
    <property type="entry name" value="Valine--tRNA ligase"/>
    <property type="match status" value="1"/>
</dbReference>
<dbReference type="STRING" id="885272.JonanDRAFT_0681"/>
<comment type="subcellular location">
    <subcellularLocation>
        <location evidence="1 12">Cytoplasm</location>
    </subcellularLocation>
</comment>
<dbReference type="eggNOG" id="COG0525">
    <property type="taxonomic scope" value="Bacteria"/>
</dbReference>
<evidence type="ECO:0000259" key="13">
    <source>
        <dbReference type="Pfam" id="PF00133"/>
    </source>
</evidence>
<feature type="short sequence motif" description="'KMSKS' region" evidence="12">
    <location>
        <begin position="532"/>
        <end position="536"/>
    </location>
</feature>
<dbReference type="NCBIfam" id="TIGR00422">
    <property type="entry name" value="valS"/>
    <property type="match status" value="1"/>
</dbReference>
<dbReference type="PRINTS" id="PR00986">
    <property type="entry name" value="TRNASYNTHVAL"/>
</dbReference>
<dbReference type="PANTHER" id="PTHR11946">
    <property type="entry name" value="VALYL-TRNA SYNTHETASES"/>
    <property type="match status" value="1"/>
</dbReference>
<dbReference type="CDD" id="cd00817">
    <property type="entry name" value="ValRS_core"/>
    <property type="match status" value="1"/>
</dbReference>
<keyword evidence="4 12" id="KW-0436">Ligase</keyword>
<keyword evidence="9 12" id="KW-0030">Aminoacyl-tRNA synthetase</keyword>
<dbReference type="GO" id="GO:0002161">
    <property type="term" value="F:aminoacyl-tRNA deacylase activity"/>
    <property type="evidence" value="ECO:0007669"/>
    <property type="project" value="InterPro"/>
</dbReference>
<feature type="short sequence motif" description="'HIGH' region" evidence="12">
    <location>
        <begin position="50"/>
        <end position="60"/>
    </location>
</feature>
<dbReference type="InterPro" id="IPR014729">
    <property type="entry name" value="Rossmann-like_a/b/a_fold"/>
</dbReference>
<name>H0UK58_9BACT</name>
<keyword evidence="5 12" id="KW-0547">Nucleotide-binding</keyword>
<dbReference type="FunFam" id="1.10.287.380:FF:000001">
    <property type="entry name" value="Valine--tRNA ligase"/>
    <property type="match status" value="1"/>
</dbReference>
<evidence type="ECO:0000256" key="10">
    <source>
        <dbReference type="ARBA" id="ARBA00047552"/>
    </source>
</evidence>
<dbReference type="Gene3D" id="3.90.740.10">
    <property type="entry name" value="Valyl/Leucyl/Isoleucyl-tRNA synthetase, editing domain"/>
    <property type="match status" value="1"/>
</dbReference>
<dbReference type="NCBIfam" id="NF004349">
    <property type="entry name" value="PRK05729.1"/>
    <property type="match status" value="1"/>
</dbReference>
<dbReference type="InterPro" id="IPR037118">
    <property type="entry name" value="Val-tRNA_synth_C_sf"/>
</dbReference>
<keyword evidence="6 12" id="KW-0067">ATP-binding</keyword>
<dbReference type="InterPro" id="IPR019499">
    <property type="entry name" value="Val-tRNA_synth_tRNA-bd"/>
</dbReference>
<dbReference type="PANTHER" id="PTHR11946:SF93">
    <property type="entry name" value="VALINE--TRNA LIGASE, CHLOROPLASTIC_MITOCHONDRIAL 2"/>
    <property type="match status" value="1"/>
</dbReference>
<feature type="domain" description="Aminoacyl-tRNA synthetase class Ia" evidence="13">
    <location>
        <begin position="20"/>
        <end position="569"/>
    </location>
</feature>
<evidence type="ECO:0000256" key="7">
    <source>
        <dbReference type="ARBA" id="ARBA00022917"/>
    </source>
</evidence>
<dbReference type="SUPFAM" id="SSF52374">
    <property type="entry name" value="Nucleotidylyl transferase"/>
    <property type="match status" value="1"/>
</dbReference>
<dbReference type="GO" id="GO:0004832">
    <property type="term" value="F:valine-tRNA ligase activity"/>
    <property type="evidence" value="ECO:0007669"/>
    <property type="project" value="UniProtKB-UniRule"/>
</dbReference>
<dbReference type="Gene3D" id="3.40.50.620">
    <property type="entry name" value="HUPs"/>
    <property type="match status" value="3"/>
</dbReference>
<keyword evidence="7 12" id="KW-0648">Protein biosynthesis</keyword>
<dbReference type="GO" id="GO:0006438">
    <property type="term" value="P:valyl-tRNA aminoacylation"/>
    <property type="evidence" value="ECO:0007669"/>
    <property type="project" value="UniProtKB-UniRule"/>
</dbReference>
<dbReference type="InterPro" id="IPR033705">
    <property type="entry name" value="Anticodon_Ia_Val"/>
</dbReference>
<dbReference type="InterPro" id="IPR002303">
    <property type="entry name" value="Valyl-tRNA_ligase"/>
</dbReference>
<dbReference type="Gene3D" id="1.10.730.10">
    <property type="entry name" value="Isoleucyl-tRNA Synthetase, Domain 1"/>
    <property type="match status" value="1"/>
</dbReference>
<dbReference type="AlphaFoldDB" id="H0UK58"/>
<dbReference type="InterPro" id="IPR002300">
    <property type="entry name" value="aa-tRNA-synth_Ia"/>
</dbReference>
<comment type="domain">
    <text evidence="12">ValRS has two distinct active sites: one for aminoacylation and one for editing. The misactivated threonine is translocated from the active site to the editing site.</text>
</comment>
<dbReference type="InterPro" id="IPR013155">
    <property type="entry name" value="M/V/L/I-tRNA-synth_anticd-bd"/>
</dbReference>
<evidence type="ECO:0000256" key="12">
    <source>
        <dbReference type="HAMAP-Rule" id="MF_02004"/>
    </source>
</evidence>
<evidence type="ECO:0000313" key="17">
    <source>
        <dbReference type="Proteomes" id="UP000003806"/>
    </source>
</evidence>
<evidence type="ECO:0000256" key="3">
    <source>
        <dbReference type="ARBA" id="ARBA00022490"/>
    </source>
</evidence>
<organism evidence="16 17">
    <name type="scientific">Jonquetella anthropi DSM 22815</name>
    <dbReference type="NCBI Taxonomy" id="885272"/>
    <lineage>
        <taxon>Bacteria</taxon>
        <taxon>Thermotogati</taxon>
        <taxon>Synergistota</taxon>
        <taxon>Synergistia</taxon>
        <taxon>Synergistales</taxon>
        <taxon>Dethiosulfovibrionaceae</taxon>
        <taxon>Jonquetella</taxon>
    </lineage>
</organism>
<dbReference type="HOGENOM" id="CLU_001493_0_2_0"/>
<dbReference type="FunFam" id="3.40.50.620:FF:000098">
    <property type="entry name" value="Valine--tRNA ligase"/>
    <property type="match status" value="1"/>
</dbReference>
<dbReference type="EC" id="6.1.1.9" evidence="12"/>
<feature type="domain" description="Valyl-tRNA synthetase tRNA-binding arm" evidence="15">
    <location>
        <begin position="824"/>
        <end position="888"/>
    </location>
</feature>
<keyword evidence="17" id="KW-1185">Reference proteome</keyword>
<keyword evidence="3 12" id="KW-0963">Cytoplasm</keyword>
<evidence type="ECO:0000259" key="15">
    <source>
        <dbReference type="Pfam" id="PF10458"/>
    </source>
</evidence>
<dbReference type="Gene3D" id="1.10.287.380">
    <property type="entry name" value="Valyl-tRNA synthetase, C-terminal domain"/>
    <property type="match status" value="1"/>
</dbReference>
<dbReference type="Pfam" id="PF10458">
    <property type="entry name" value="Val_tRNA-synt_C"/>
    <property type="match status" value="1"/>
</dbReference>
<comment type="catalytic activity">
    <reaction evidence="10 12">
        <text>tRNA(Val) + L-valine + ATP = L-valyl-tRNA(Val) + AMP + diphosphate</text>
        <dbReference type="Rhea" id="RHEA:10704"/>
        <dbReference type="Rhea" id="RHEA-COMP:9672"/>
        <dbReference type="Rhea" id="RHEA-COMP:9708"/>
        <dbReference type="ChEBI" id="CHEBI:30616"/>
        <dbReference type="ChEBI" id="CHEBI:33019"/>
        <dbReference type="ChEBI" id="CHEBI:57762"/>
        <dbReference type="ChEBI" id="CHEBI:78442"/>
        <dbReference type="ChEBI" id="CHEBI:78537"/>
        <dbReference type="ChEBI" id="CHEBI:456215"/>
        <dbReference type="EC" id="6.1.1.9"/>
    </reaction>
</comment>
<comment type="similarity">
    <text evidence="11 12">Belongs to the class-I aminoacyl-tRNA synthetase family. ValS type 1 subfamily.</text>
</comment>
<evidence type="ECO:0000256" key="1">
    <source>
        <dbReference type="ARBA" id="ARBA00004496"/>
    </source>
</evidence>
<accession>H0UK58</accession>
<dbReference type="HAMAP" id="MF_02004">
    <property type="entry name" value="Val_tRNA_synth_type1"/>
    <property type="match status" value="1"/>
</dbReference>
<dbReference type="InterPro" id="IPR001412">
    <property type="entry name" value="aa-tRNA-synth_I_CS"/>
</dbReference>
<dbReference type="SUPFAM" id="SSF47323">
    <property type="entry name" value="Anticodon-binding domain of a subclass of class I aminoacyl-tRNA synthetases"/>
    <property type="match status" value="1"/>
</dbReference>
<dbReference type="CDD" id="cd07962">
    <property type="entry name" value="Anticodon_Ia_Val"/>
    <property type="match status" value="1"/>
</dbReference>
<dbReference type="GO" id="GO:0005829">
    <property type="term" value="C:cytosol"/>
    <property type="evidence" value="ECO:0007669"/>
    <property type="project" value="TreeGrafter"/>
</dbReference>